<feature type="compositionally biased region" description="Acidic residues" evidence="1">
    <location>
        <begin position="322"/>
        <end position="345"/>
    </location>
</feature>
<dbReference type="EMBL" id="HBUF01615546">
    <property type="protein sequence ID" value="CAG6779796.1"/>
    <property type="molecule type" value="Transcribed_RNA"/>
</dbReference>
<name>A0A8D9F7J1_9HEMI</name>
<evidence type="ECO:0000256" key="1">
    <source>
        <dbReference type="SAM" id="MobiDB-lite"/>
    </source>
</evidence>
<feature type="region of interest" description="Disordered" evidence="1">
    <location>
        <begin position="30"/>
        <end position="51"/>
    </location>
</feature>
<dbReference type="AlphaFoldDB" id="A0A8D9F7J1"/>
<feature type="compositionally biased region" description="Polar residues" evidence="1">
    <location>
        <begin position="395"/>
        <end position="412"/>
    </location>
</feature>
<feature type="region of interest" description="Disordered" evidence="1">
    <location>
        <begin position="500"/>
        <end position="523"/>
    </location>
</feature>
<feature type="compositionally biased region" description="Acidic residues" evidence="1">
    <location>
        <begin position="663"/>
        <end position="687"/>
    </location>
</feature>
<proteinExistence type="predicted"/>
<feature type="compositionally biased region" description="Basic and acidic residues" evidence="1">
    <location>
        <begin position="198"/>
        <end position="207"/>
    </location>
</feature>
<feature type="compositionally biased region" description="Basic and acidic residues" evidence="1">
    <location>
        <begin position="107"/>
        <end position="134"/>
    </location>
</feature>
<feature type="compositionally biased region" description="Acidic residues" evidence="1">
    <location>
        <begin position="183"/>
        <end position="197"/>
    </location>
</feature>
<dbReference type="EMBL" id="HBUF01615545">
    <property type="protein sequence ID" value="CAG6779790.1"/>
    <property type="molecule type" value="Transcribed_RNA"/>
</dbReference>
<accession>A0A8D9F7J1</accession>
<feature type="region of interest" description="Disordered" evidence="1">
    <location>
        <begin position="270"/>
        <end position="449"/>
    </location>
</feature>
<feature type="region of interest" description="Disordered" evidence="1">
    <location>
        <begin position="91"/>
        <end position="210"/>
    </location>
</feature>
<feature type="compositionally biased region" description="Polar residues" evidence="1">
    <location>
        <begin position="424"/>
        <end position="444"/>
    </location>
</feature>
<sequence>MTKKKKTLAKKFKVSNVKIKNKTKTKLMKAGKLKKTKPKKLVHRKKKELPSTIEEVQPEDDQTLVDMIDENDLAHLLRPDIAKSYSLLQSLRTKSERSMPHRKRQKLSHDEGDNDGLSKYENSYEKDREEDKAYQHTQKKLLPIKTKQGLVDRTMERPEELDVEKNEKYMRKKKEKKRKRGEGDEEEEGEEEHEEENNELKENDKENIANNLVEITNAEMRVEDEKQIDNIGKEIVDSTNVETEMTSNNVNNECVNKELTRKDVHIDKDIEMNDASIEPASEICETSKEEARQSDNTTNRDNIDDTSCSVNETTIQTQSTNEIDESMSEETETLVENTEENEENELGSKTIEISVRSNEQPSDKPRLGDSQVSQTSQNEQMAPHTQTENQDDSSKCSNTNVQAKDTAETNQQDEVDNSKDINEKQLNSFEVNQQNEDNSQQKCGDSQKDSECNIFSNLTESELMEETEYAEEMCEDINTSKRADSTSNPVVKKKLFTDWTDSIRPPSDDEDSNSKPITLKPGLDETSNRFTDFIELDDVRPSSRNFKPGVLKLMQRFQKHVSTKAIKPAANKTVSVNITTTERDSQGEITGVSTEALSIVLQDTSELDSSKHGAQCKPGAKLVKLKESLDREMTRRREEAWKRRIEEAKMDEDTFEGEKSDCEADEEFDEHEEEEDITTEEEEEEEVDMKRKKKKRMEVMTILKRLK</sequence>
<reference evidence="2" key="1">
    <citation type="submission" date="2021-05" db="EMBL/GenBank/DDBJ databases">
        <authorList>
            <person name="Alioto T."/>
            <person name="Alioto T."/>
            <person name="Gomez Garrido J."/>
        </authorList>
    </citation>
    <scope>NUCLEOTIDE SEQUENCE</scope>
</reference>
<evidence type="ECO:0000313" key="2">
    <source>
        <dbReference type="EMBL" id="CAG6779802.1"/>
    </source>
</evidence>
<feature type="compositionally biased region" description="Polar residues" evidence="1">
    <location>
        <begin position="307"/>
        <end position="321"/>
    </location>
</feature>
<feature type="compositionally biased region" description="Basic and acidic residues" evidence="1">
    <location>
        <begin position="153"/>
        <end position="169"/>
    </location>
</feature>
<feature type="compositionally biased region" description="Polar residues" evidence="1">
    <location>
        <begin position="370"/>
        <end position="388"/>
    </location>
</feature>
<protein>
    <submittedName>
        <fullName evidence="2">Uncharacterized protein</fullName>
    </submittedName>
</protein>
<feature type="region of interest" description="Disordered" evidence="1">
    <location>
        <begin position="648"/>
        <end position="694"/>
    </location>
</feature>
<organism evidence="2">
    <name type="scientific">Cacopsylla melanoneura</name>
    <dbReference type="NCBI Taxonomy" id="428564"/>
    <lineage>
        <taxon>Eukaryota</taxon>
        <taxon>Metazoa</taxon>
        <taxon>Ecdysozoa</taxon>
        <taxon>Arthropoda</taxon>
        <taxon>Hexapoda</taxon>
        <taxon>Insecta</taxon>
        <taxon>Pterygota</taxon>
        <taxon>Neoptera</taxon>
        <taxon>Paraneoptera</taxon>
        <taxon>Hemiptera</taxon>
        <taxon>Sternorrhyncha</taxon>
        <taxon>Psylloidea</taxon>
        <taxon>Psyllidae</taxon>
        <taxon>Psyllinae</taxon>
        <taxon>Cacopsylla</taxon>
    </lineage>
</organism>
<feature type="compositionally biased region" description="Basic and acidic residues" evidence="1">
    <location>
        <begin position="648"/>
        <end position="662"/>
    </location>
</feature>
<feature type="compositionally biased region" description="Basic residues" evidence="1">
    <location>
        <begin position="170"/>
        <end position="180"/>
    </location>
</feature>
<feature type="compositionally biased region" description="Basic residues" evidence="1">
    <location>
        <begin position="30"/>
        <end position="47"/>
    </location>
</feature>
<dbReference type="EMBL" id="HBUF01615547">
    <property type="protein sequence ID" value="CAG6779802.1"/>
    <property type="molecule type" value="Transcribed_RNA"/>
</dbReference>